<protein>
    <recommendedName>
        <fullName evidence="1">Methyltransferase type 11 domain-containing protein</fullName>
    </recommendedName>
</protein>
<comment type="caution">
    <text evidence="2">The sequence shown here is derived from an EMBL/GenBank/DDBJ whole genome shotgun (WGS) entry which is preliminary data.</text>
</comment>
<feature type="domain" description="Methyltransferase type 11" evidence="1">
    <location>
        <begin position="36"/>
        <end position="83"/>
    </location>
</feature>
<dbReference type="GO" id="GO:0008757">
    <property type="term" value="F:S-adenosylmethionine-dependent methyltransferase activity"/>
    <property type="evidence" value="ECO:0007669"/>
    <property type="project" value="InterPro"/>
</dbReference>
<dbReference type="SUPFAM" id="SSF53335">
    <property type="entry name" value="S-adenosyl-L-methionine-dependent methyltransferases"/>
    <property type="match status" value="1"/>
</dbReference>
<dbReference type="EMBL" id="NFDL01000045">
    <property type="protein sequence ID" value="OTY45201.1"/>
    <property type="molecule type" value="Genomic_DNA"/>
</dbReference>
<dbReference type="InterPro" id="IPR013216">
    <property type="entry name" value="Methyltransf_11"/>
</dbReference>
<name>A0A243BGC4_BACTU</name>
<sequence>MTKKLHLGCGRTILDGWINLDLMPMEGVDIIADLNQCKEKPLPFEDNSVDEFFASHVLEHIQQLLDLMEELHRIAKPNAIMVCHVPYGSSDDAFEDPTHIQKFFLNSFSYFSQPIYWRADYGYKGDWLIEKISLVVDGKTYKNKNAEEILYDVHKYRNIVIEMIVKLKAIKPIREANRDLLINFPIEIQLTSSNLQEK</sequence>
<proteinExistence type="predicted"/>
<evidence type="ECO:0000259" key="1">
    <source>
        <dbReference type="Pfam" id="PF08241"/>
    </source>
</evidence>
<dbReference type="AlphaFoldDB" id="A0A243BGC4"/>
<accession>A0A243BGC4</accession>
<dbReference type="RefSeq" id="WP_078986518.1">
    <property type="nucleotide sequence ID" value="NZ_NFDL01000045.1"/>
</dbReference>
<dbReference type="Pfam" id="PF08241">
    <property type="entry name" value="Methyltransf_11"/>
    <property type="match status" value="1"/>
</dbReference>
<evidence type="ECO:0000313" key="2">
    <source>
        <dbReference type="EMBL" id="OTY45201.1"/>
    </source>
</evidence>
<reference evidence="2 3" key="1">
    <citation type="submission" date="2016-10" db="EMBL/GenBank/DDBJ databases">
        <title>Comparative genomics of Bacillus thuringiensis reveals a path to pathogens against multiple invertebrate hosts.</title>
        <authorList>
            <person name="Zheng J."/>
            <person name="Gao Q."/>
            <person name="Liu H."/>
            <person name="Peng D."/>
            <person name="Ruan L."/>
            <person name="Sun M."/>
        </authorList>
    </citation>
    <scope>NUCLEOTIDE SEQUENCE [LARGE SCALE GENOMIC DNA]</scope>
    <source>
        <strain evidence="2">BGSC 4BX1</strain>
    </source>
</reference>
<dbReference type="Proteomes" id="UP000195089">
    <property type="component" value="Unassembled WGS sequence"/>
</dbReference>
<gene>
    <name evidence="2" type="ORF">BK742_12155</name>
</gene>
<dbReference type="Gene3D" id="3.40.50.150">
    <property type="entry name" value="Vaccinia Virus protein VP39"/>
    <property type="match status" value="1"/>
</dbReference>
<dbReference type="InterPro" id="IPR029063">
    <property type="entry name" value="SAM-dependent_MTases_sf"/>
</dbReference>
<organism evidence="2 3">
    <name type="scientific">Bacillus thuringiensis serovar pingluonsis</name>
    <dbReference type="NCBI Taxonomy" id="180881"/>
    <lineage>
        <taxon>Bacteria</taxon>
        <taxon>Bacillati</taxon>
        <taxon>Bacillota</taxon>
        <taxon>Bacilli</taxon>
        <taxon>Bacillales</taxon>
        <taxon>Bacillaceae</taxon>
        <taxon>Bacillus</taxon>
        <taxon>Bacillus cereus group</taxon>
    </lineage>
</organism>
<evidence type="ECO:0000313" key="3">
    <source>
        <dbReference type="Proteomes" id="UP000195089"/>
    </source>
</evidence>